<evidence type="ECO:0000256" key="2">
    <source>
        <dbReference type="ARBA" id="ARBA00022942"/>
    </source>
</evidence>
<protein>
    <submittedName>
        <fullName evidence="4">26S proteasome non-ATPase regulatory subunit 8</fullName>
    </submittedName>
</protein>
<dbReference type="EMBL" id="LSSK01000659">
    <property type="protein sequence ID" value="OMH82461.1"/>
    <property type="molecule type" value="Genomic_DNA"/>
</dbReference>
<dbReference type="GO" id="GO:0008541">
    <property type="term" value="C:proteasome regulatory particle, lid subcomplex"/>
    <property type="evidence" value="ECO:0007669"/>
    <property type="project" value="TreeGrafter"/>
</dbReference>
<dbReference type="Proteomes" id="UP000188320">
    <property type="component" value="Unassembled WGS sequence"/>
</dbReference>
<dbReference type="InterPro" id="IPR000717">
    <property type="entry name" value="PCI_dom"/>
</dbReference>
<dbReference type="AlphaFoldDB" id="A0A1R1PNE6"/>
<comment type="similarity">
    <text evidence="1">Belongs to the proteasome subunit S14 family.</text>
</comment>
<keyword evidence="5" id="KW-1185">Reference proteome</keyword>
<reference evidence="5" key="1">
    <citation type="submission" date="2017-01" db="EMBL/GenBank/DDBJ databases">
        <authorList>
            <person name="Wang Y."/>
            <person name="White M."/>
            <person name="Kvist S."/>
            <person name="Moncalvo J.-M."/>
        </authorList>
    </citation>
    <scope>NUCLEOTIDE SEQUENCE [LARGE SCALE GENOMIC DNA]</scope>
    <source>
        <strain evidence="5">COL-18-3</strain>
    </source>
</reference>
<dbReference type="GO" id="GO:0005634">
    <property type="term" value="C:nucleus"/>
    <property type="evidence" value="ECO:0007669"/>
    <property type="project" value="TreeGrafter"/>
</dbReference>
<organism evidence="4 5">
    <name type="scientific">Zancudomyces culisetae</name>
    <name type="common">Gut fungus</name>
    <name type="synonym">Smittium culisetae</name>
    <dbReference type="NCBI Taxonomy" id="1213189"/>
    <lineage>
        <taxon>Eukaryota</taxon>
        <taxon>Fungi</taxon>
        <taxon>Fungi incertae sedis</taxon>
        <taxon>Zoopagomycota</taxon>
        <taxon>Kickxellomycotina</taxon>
        <taxon>Harpellomycetes</taxon>
        <taxon>Harpellales</taxon>
        <taxon>Legeriomycetaceae</taxon>
        <taxon>Zancudomyces</taxon>
    </lineage>
</organism>
<comment type="caution">
    <text evidence="4">The sequence shown here is derived from an EMBL/GenBank/DDBJ whole genome shotgun (WGS) entry which is preliminary data.</text>
</comment>
<accession>A0A1R1PNE6</accession>
<dbReference type="InterPro" id="IPR006746">
    <property type="entry name" value="26S_Psome_Rpn12"/>
</dbReference>
<gene>
    <name evidence="4" type="ORF">AX774_g4058</name>
</gene>
<dbReference type="Gene3D" id="1.25.40.990">
    <property type="match status" value="1"/>
</dbReference>
<dbReference type="OrthoDB" id="8775810at2759"/>
<feature type="domain" description="PCI" evidence="3">
    <location>
        <begin position="21"/>
        <end position="196"/>
    </location>
</feature>
<keyword evidence="2 4" id="KW-0647">Proteasome</keyword>
<evidence type="ECO:0000313" key="5">
    <source>
        <dbReference type="Proteomes" id="UP000188320"/>
    </source>
</evidence>
<dbReference type="PROSITE" id="PS50250">
    <property type="entry name" value="PCI"/>
    <property type="match status" value="1"/>
</dbReference>
<dbReference type="Pfam" id="PF10075">
    <property type="entry name" value="CSN8_PSD8_EIF3K"/>
    <property type="match status" value="1"/>
</dbReference>
<dbReference type="PANTHER" id="PTHR12387">
    <property type="entry name" value="26S PROTEASOME NON-ATPASE REGULATORY SUBUNIT 8"/>
    <property type="match status" value="1"/>
</dbReference>
<dbReference type="PANTHER" id="PTHR12387:SF0">
    <property type="entry name" value="26S PROTEASOME NON-ATPASE REGULATORY SUBUNIT 8"/>
    <property type="match status" value="1"/>
</dbReference>
<name>A0A1R1PNE6_ZANCU</name>
<dbReference type="GO" id="GO:0005829">
    <property type="term" value="C:cytosol"/>
    <property type="evidence" value="ECO:0007669"/>
    <property type="project" value="TreeGrafter"/>
</dbReference>
<proteinExistence type="inferred from homology"/>
<evidence type="ECO:0000313" key="4">
    <source>
        <dbReference type="EMBL" id="OMH82461.1"/>
    </source>
</evidence>
<evidence type="ECO:0000259" key="3">
    <source>
        <dbReference type="PROSITE" id="PS50250"/>
    </source>
</evidence>
<sequence length="211" mass="24851">MLVFHRAILELGAEWSVQKGHDQEFEQYMIQLLVFYFDYSNILSPSDKMYYFIGLNLLFLLTQNRISNFNALLERLDFAVIQNNPFISYPIKLEQAIMEGSYRKVWNARNDVPAPEYLFLVDILMNTLKNEVASCANQAYTSLPLEDARSLLFCNSTQEVHELCKKFDWYLSPKDQKIYFNPDKKEDTEEFNPSLVIEQLLTYAQELERIV</sequence>
<evidence type="ECO:0000256" key="1">
    <source>
        <dbReference type="ARBA" id="ARBA00009627"/>
    </source>
</evidence>
<dbReference type="GO" id="GO:0043161">
    <property type="term" value="P:proteasome-mediated ubiquitin-dependent protein catabolic process"/>
    <property type="evidence" value="ECO:0007669"/>
    <property type="project" value="TreeGrafter"/>
</dbReference>
<dbReference type="InterPro" id="IPR033464">
    <property type="entry name" value="CSN8_PSD8_EIF3K"/>
</dbReference>